<gene>
    <name evidence="3" type="ORF">PAUS00366_LOCUS6690</name>
</gene>
<dbReference type="PANTHER" id="PTHR13281:SF0">
    <property type="entry name" value="TRANSMEMBRANE PROTEIN 70, MITOCHONDRIAL"/>
    <property type="match status" value="1"/>
</dbReference>
<reference evidence="3" key="1">
    <citation type="submission" date="2021-01" db="EMBL/GenBank/DDBJ databases">
        <authorList>
            <person name="Corre E."/>
            <person name="Pelletier E."/>
            <person name="Niang G."/>
            <person name="Scheremetjew M."/>
            <person name="Finn R."/>
            <person name="Kale V."/>
            <person name="Holt S."/>
            <person name="Cochrane G."/>
            <person name="Meng A."/>
            <person name="Brown T."/>
            <person name="Cohen L."/>
        </authorList>
    </citation>
    <scope>NUCLEOTIDE SEQUENCE</scope>
    <source>
        <strain evidence="3">10249 10 AB</strain>
    </source>
</reference>
<dbReference type="InterPro" id="IPR009724">
    <property type="entry name" value="TMEM70"/>
</dbReference>
<evidence type="ECO:0000256" key="2">
    <source>
        <dbReference type="SAM" id="Phobius"/>
    </source>
</evidence>
<dbReference type="GO" id="GO:0031966">
    <property type="term" value="C:mitochondrial membrane"/>
    <property type="evidence" value="ECO:0007669"/>
    <property type="project" value="TreeGrafter"/>
</dbReference>
<feature type="region of interest" description="Disordered" evidence="1">
    <location>
        <begin position="301"/>
        <end position="344"/>
    </location>
</feature>
<accession>A0A7S4AFN9</accession>
<feature type="compositionally biased region" description="Low complexity" evidence="1">
    <location>
        <begin position="302"/>
        <end position="316"/>
    </location>
</feature>
<dbReference type="PANTHER" id="PTHR13281">
    <property type="entry name" value="TRANSMEMBRANE PROTEIN 70, MITOCHONDRIAL"/>
    <property type="match status" value="1"/>
</dbReference>
<name>A0A7S4AFN9_9STRA</name>
<dbReference type="GO" id="GO:0033615">
    <property type="term" value="P:mitochondrial proton-transporting ATP synthase complex assembly"/>
    <property type="evidence" value="ECO:0007669"/>
    <property type="project" value="TreeGrafter"/>
</dbReference>
<dbReference type="EMBL" id="HBIX01008704">
    <property type="protein sequence ID" value="CAE0713938.1"/>
    <property type="molecule type" value="Transcribed_RNA"/>
</dbReference>
<keyword evidence="2" id="KW-1133">Transmembrane helix</keyword>
<proteinExistence type="predicted"/>
<organism evidence="3">
    <name type="scientific">Pseudo-nitzschia australis</name>
    <dbReference type="NCBI Taxonomy" id="44445"/>
    <lineage>
        <taxon>Eukaryota</taxon>
        <taxon>Sar</taxon>
        <taxon>Stramenopiles</taxon>
        <taxon>Ochrophyta</taxon>
        <taxon>Bacillariophyta</taxon>
        <taxon>Bacillariophyceae</taxon>
        <taxon>Bacillariophycidae</taxon>
        <taxon>Bacillariales</taxon>
        <taxon>Bacillariaceae</taxon>
        <taxon>Pseudo-nitzschia</taxon>
    </lineage>
</organism>
<keyword evidence="2" id="KW-0472">Membrane</keyword>
<feature type="transmembrane region" description="Helical" evidence="2">
    <location>
        <begin position="196"/>
        <end position="221"/>
    </location>
</feature>
<evidence type="ECO:0000256" key="1">
    <source>
        <dbReference type="SAM" id="MobiDB-lite"/>
    </source>
</evidence>
<sequence>MVFLRYPSGTVTITSVYKKGNRYAQLLRGYHHSSITSTINSNATIEGITKDKSSSIAGIRSAPQPRRAFCGVNEPKQKNAHDWSHLRLIFAKSSFGCHVGYGDDSFSCRSLAAQQRRSLLDQRTQRWFSSSKILNEEQKDNNAEISLGNVDYTSPLGALISRLKMVSVTGCFLSVCVLPALVFLKNGDLPSARQLTLGTFATIGATGSTVALHFVFGAYVLEMKSIDSNDDNNDNDQNRHLLEATTRSIFGFWKDTHVFDPRTDVAPYSGMRPFANFCANNVPLYVHPERLNATTRQLLLHSNSNNSDNSDTTSTDDIGRDAEGHQVINEGTIKKKKNDDDELF</sequence>
<dbReference type="AlphaFoldDB" id="A0A7S4AFN9"/>
<keyword evidence="2" id="KW-0812">Transmembrane</keyword>
<feature type="transmembrane region" description="Helical" evidence="2">
    <location>
        <begin position="165"/>
        <end position="184"/>
    </location>
</feature>
<protein>
    <submittedName>
        <fullName evidence="3">Uncharacterized protein</fullName>
    </submittedName>
</protein>
<evidence type="ECO:0000313" key="3">
    <source>
        <dbReference type="EMBL" id="CAE0713938.1"/>
    </source>
</evidence>